<dbReference type="Gene3D" id="2.70.70.10">
    <property type="entry name" value="Glucose Permease (Domain IIA)"/>
    <property type="match status" value="1"/>
</dbReference>
<keyword evidence="5" id="KW-0862">Zinc</keyword>
<dbReference type="Proteomes" id="UP000199052">
    <property type="component" value="Unassembled WGS sequence"/>
</dbReference>
<dbReference type="InterPro" id="IPR050570">
    <property type="entry name" value="Cell_wall_metabolism_enzyme"/>
</dbReference>
<gene>
    <name evidence="11" type="ORF">FHR37_003314</name>
    <name evidence="12" type="ORF">SAMN05421678_101321</name>
</gene>
<keyword evidence="6" id="KW-0482">Metalloprotease</keyword>
<evidence type="ECO:0000256" key="5">
    <source>
        <dbReference type="ARBA" id="ARBA00022833"/>
    </source>
</evidence>
<dbReference type="OrthoDB" id="1099523at2"/>
<dbReference type="Proteomes" id="UP000533017">
    <property type="component" value="Unassembled WGS sequence"/>
</dbReference>
<evidence type="ECO:0000259" key="10">
    <source>
        <dbReference type="Pfam" id="PF01551"/>
    </source>
</evidence>
<dbReference type="STRING" id="504797.SAMN05421678_101321"/>
<keyword evidence="4 11" id="KW-0378">Hydrolase</keyword>
<dbReference type="CDD" id="cd12797">
    <property type="entry name" value="M23_peptidase"/>
    <property type="match status" value="1"/>
</dbReference>
<evidence type="ECO:0000256" key="7">
    <source>
        <dbReference type="SAM" id="Coils"/>
    </source>
</evidence>
<comment type="cofactor">
    <cofactor evidence="1">
        <name>Zn(2+)</name>
        <dbReference type="ChEBI" id="CHEBI:29105"/>
    </cofactor>
</comment>
<dbReference type="PANTHER" id="PTHR21666:SF288">
    <property type="entry name" value="CELL DIVISION PROTEIN YTFB"/>
    <property type="match status" value="1"/>
</dbReference>
<keyword evidence="9" id="KW-0732">Signal</keyword>
<dbReference type="GO" id="GO:0046872">
    <property type="term" value="F:metal ion binding"/>
    <property type="evidence" value="ECO:0007669"/>
    <property type="project" value="UniProtKB-KW"/>
</dbReference>
<dbReference type="SUPFAM" id="SSF51261">
    <property type="entry name" value="Duplicated hybrid motif"/>
    <property type="match status" value="1"/>
</dbReference>
<evidence type="ECO:0000256" key="2">
    <source>
        <dbReference type="ARBA" id="ARBA00022670"/>
    </source>
</evidence>
<evidence type="ECO:0000313" key="11">
    <source>
        <dbReference type="EMBL" id="NYH84463.1"/>
    </source>
</evidence>
<dbReference type="GO" id="GO:0006508">
    <property type="term" value="P:proteolysis"/>
    <property type="evidence" value="ECO:0007669"/>
    <property type="project" value="UniProtKB-KW"/>
</dbReference>
<feature type="signal peptide" evidence="9">
    <location>
        <begin position="1"/>
        <end position="32"/>
    </location>
</feature>
<protein>
    <submittedName>
        <fullName evidence="11">Murein DD-endopeptidase MepM/ murein hydrolase activator NlpD</fullName>
    </submittedName>
    <submittedName>
        <fullName evidence="12">Peptidase family M23</fullName>
    </submittedName>
</protein>
<evidence type="ECO:0000313" key="13">
    <source>
        <dbReference type="Proteomes" id="UP000199052"/>
    </source>
</evidence>
<feature type="chain" id="PRO_5038837368" evidence="9">
    <location>
        <begin position="33"/>
        <end position="482"/>
    </location>
</feature>
<dbReference type="InterPro" id="IPR011055">
    <property type="entry name" value="Dup_hybrid_motif"/>
</dbReference>
<dbReference type="EMBL" id="FOOI01000001">
    <property type="protein sequence ID" value="SFF66541.1"/>
    <property type="molecule type" value="Genomic_DNA"/>
</dbReference>
<proteinExistence type="predicted"/>
<feature type="domain" description="M23ase beta-sheet core" evidence="10">
    <location>
        <begin position="380"/>
        <end position="478"/>
    </location>
</feature>
<sequence length="482" mass="50771">MSRPTPSVRLRAAFVAFAVACLAALLASSATLSPGLQRAQAGPDDDRRRVDRQLEDAKGDLDESSAGLRSATLALAQAQARLRTAQTRLATVRGQLAAAQAKDAALAADLGRARAAVARSRSELARTEDGVRAQRDEIGSFAAAAYQQPGVSELTAVLTSETTGELLDRAQLVSSVADSQQGALNRLNAARAQLAGKRNVLAAAERVVARKRDSAAANLARVRELEQQAASTAASIGSLVAERRSAQTAAERAKSDDLRRYQQLVAERSRIQAMLEELARQEARQERQRQERQRQERQRQERQRKRHDGGGSGGGNSGGGGGNGGGGNSGGGNSGGGNSGGGSGEGSGGGGSSTLSRPVQASITSPYGMRFHPILHRWKLHDGTDFGAACGTPIHAAASGRVIARYYNGAYGNRVLVSHGRMRGASIVTAYNHMSRYAVSNGERVSRGEVVGYVGTTGYSTGCHLHFMVYRNGSTTNPMNWL</sequence>
<evidence type="ECO:0000256" key="6">
    <source>
        <dbReference type="ARBA" id="ARBA00023049"/>
    </source>
</evidence>
<dbReference type="AlphaFoldDB" id="A0A1I2KN54"/>
<keyword evidence="7" id="KW-0175">Coiled coil</keyword>
<reference evidence="11 14" key="2">
    <citation type="submission" date="2020-07" db="EMBL/GenBank/DDBJ databases">
        <title>Sequencing the genomes of 1000 actinobacteria strains.</title>
        <authorList>
            <person name="Klenk H.-P."/>
        </authorList>
    </citation>
    <scope>NUCLEOTIDE SEQUENCE [LARGE SCALE GENOMIC DNA]</scope>
    <source>
        <strain evidence="11 14">DSM 45117</strain>
    </source>
</reference>
<dbReference type="RefSeq" id="WP_139238777.1">
    <property type="nucleotide sequence ID" value="NZ_FOOI01000001.1"/>
</dbReference>
<keyword evidence="3" id="KW-0479">Metal-binding</keyword>
<dbReference type="GO" id="GO:0004222">
    <property type="term" value="F:metalloendopeptidase activity"/>
    <property type="evidence" value="ECO:0007669"/>
    <property type="project" value="TreeGrafter"/>
</dbReference>
<evidence type="ECO:0000313" key="14">
    <source>
        <dbReference type="Proteomes" id="UP000533017"/>
    </source>
</evidence>
<dbReference type="PANTHER" id="PTHR21666">
    <property type="entry name" value="PEPTIDASE-RELATED"/>
    <property type="match status" value="1"/>
</dbReference>
<dbReference type="InterPro" id="IPR016047">
    <property type="entry name" value="M23ase_b-sheet_dom"/>
</dbReference>
<evidence type="ECO:0000256" key="1">
    <source>
        <dbReference type="ARBA" id="ARBA00001947"/>
    </source>
</evidence>
<keyword evidence="2" id="KW-0645">Protease</keyword>
<keyword evidence="14" id="KW-1185">Reference proteome</keyword>
<feature type="coiled-coil region" evidence="7">
    <location>
        <begin position="68"/>
        <end position="102"/>
    </location>
</feature>
<feature type="compositionally biased region" description="Gly residues" evidence="8">
    <location>
        <begin position="310"/>
        <end position="352"/>
    </location>
</feature>
<evidence type="ECO:0000313" key="12">
    <source>
        <dbReference type="EMBL" id="SFF66541.1"/>
    </source>
</evidence>
<accession>A0A1I2KN54</accession>
<evidence type="ECO:0000256" key="4">
    <source>
        <dbReference type="ARBA" id="ARBA00022801"/>
    </source>
</evidence>
<evidence type="ECO:0000256" key="8">
    <source>
        <dbReference type="SAM" id="MobiDB-lite"/>
    </source>
</evidence>
<feature type="compositionally biased region" description="Basic and acidic residues" evidence="8">
    <location>
        <begin position="282"/>
        <end position="301"/>
    </location>
</feature>
<reference evidence="12 13" key="1">
    <citation type="submission" date="2016-10" db="EMBL/GenBank/DDBJ databases">
        <authorList>
            <person name="de Groot N.N."/>
        </authorList>
    </citation>
    <scope>NUCLEOTIDE SEQUENCE [LARGE SCALE GENOMIC DNA]</scope>
    <source>
        <strain evidence="12 13">CPCC 202808</strain>
    </source>
</reference>
<name>A0A1I2KN54_9ACTN</name>
<organism evidence="12 13">
    <name type="scientific">Actinopolymorpha cephalotaxi</name>
    <dbReference type="NCBI Taxonomy" id="504797"/>
    <lineage>
        <taxon>Bacteria</taxon>
        <taxon>Bacillati</taxon>
        <taxon>Actinomycetota</taxon>
        <taxon>Actinomycetes</taxon>
        <taxon>Propionibacteriales</taxon>
        <taxon>Actinopolymorphaceae</taxon>
        <taxon>Actinopolymorpha</taxon>
    </lineage>
</organism>
<evidence type="ECO:0000256" key="9">
    <source>
        <dbReference type="SAM" id="SignalP"/>
    </source>
</evidence>
<evidence type="ECO:0000256" key="3">
    <source>
        <dbReference type="ARBA" id="ARBA00022723"/>
    </source>
</evidence>
<feature type="region of interest" description="Disordered" evidence="8">
    <location>
        <begin position="282"/>
        <end position="359"/>
    </location>
</feature>
<dbReference type="EMBL" id="JACBZA010000001">
    <property type="protein sequence ID" value="NYH84463.1"/>
    <property type="molecule type" value="Genomic_DNA"/>
</dbReference>
<dbReference type="Pfam" id="PF01551">
    <property type="entry name" value="Peptidase_M23"/>
    <property type="match status" value="1"/>
</dbReference>
<dbReference type="Gene3D" id="6.10.250.3150">
    <property type="match status" value="1"/>
</dbReference>